<keyword evidence="5" id="KW-0560">Oxidoreductase</keyword>
<keyword evidence="3 6" id="KW-0479">Metal-binding</keyword>
<comment type="caution">
    <text evidence="8">The sequence shown here is derived from an EMBL/GenBank/DDBJ whole genome shotgun (WGS) entry which is preliminary data.</text>
</comment>
<dbReference type="PROSITE" id="PS00059">
    <property type="entry name" value="ADH_ZINC"/>
    <property type="match status" value="1"/>
</dbReference>
<dbReference type="GO" id="GO:0008270">
    <property type="term" value="F:zinc ion binding"/>
    <property type="evidence" value="ECO:0007669"/>
    <property type="project" value="InterPro"/>
</dbReference>
<dbReference type="Proteomes" id="UP001175261">
    <property type="component" value="Unassembled WGS sequence"/>
</dbReference>
<comment type="similarity">
    <text evidence="2 6">Belongs to the zinc-containing alcohol dehydrogenase family.</text>
</comment>
<reference evidence="8" key="1">
    <citation type="submission" date="2022-10" db="EMBL/GenBank/DDBJ databases">
        <title>Determination and structural analysis of whole genome sequence of Sarocladium strictum F4-1.</title>
        <authorList>
            <person name="Hu L."/>
            <person name="Jiang Y."/>
        </authorList>
    </citation>
    <scope>NUCLEOTIDE SEQUENCE</scope>
    <source>
        <strain evidence="8">F4-1</strain>
    </source>
</reference>
<dbReference type="Gene3D" id="3.90.180.10">
    <property type="entry name" value="Medium-chain alcohol dehydrogenases, catalytic domain"/>
    <property type="match status" value="1"/>
</dbReference>
<organism evidence="8 9">
    <name type="scientific">Sarocladium strictum</name>
    <name type="common">Black bundle disease fungus</name>
    <name type="synonym">Acremonium strictum</name>
    <dbReference type="NCBI Taxonomy" id="5046"/>
    <lineage>
        <taxon>Eukaryota</taxon>
        <taxon>Fungi</taxon>
        <taxon>Dikarya</taxon>
        <taxon>Ascomycota</taxon>
        <taxon>Pezizomycotina</taxon>
        <taxon>Sordariomycetes</taxon>
        <taxon>Hypocreomycetidae</taxon>
        <taxon>Hypocreales</taxon>
        <taxon>Sarocladiaceae</taxon>
        <taxon>Sarocladium</taxon>
    </lineage>
</organism>
<dbReference type="PANTHER" id="PTHR43161:SF23">
    <property type="entry name" value="(R,R)-BUTANEDIOL DEHYDROGENASE-RELATED"/>
    <property type="match status" value="1"/>
</dbReference>
<evidence type="ECO:0000256" key="2">
    <source>
        <dbReference type="ARBA" id="ARBA00008072"/>
    </source>
</evidence>
<evidence type="ECO:0000256" key="1">
    <source>
        <dbReference type="ARBA" id="ARBA00001947"/>
    </source>
</evidence>
<evidence type="ECO:0000256" key="6">
    <source>
        <dbReference type="RuleBase" id="RU361277"/>
    </source>
</evidence>
<dbReference type="GO" id="GO:0005737">
    <property type="term" value="C:cytoplasm"/>
    <property type="evidence" value="ECO:0007669"/>
    <property type="project" value="TreeGrafter"/>
</dbReference>
<dbReference type="EMBL" id="JAPDFR010000009">
    <property type="protein sequence ID" value="KAK0382965.1"/>
    <property type="molecule type" value="Genomic_DNA"/>
</dbReference>
<dbReference type="Pfam" id="PF00107">
    <property type="entry name" value="ADH_zinc_N"/>
    <property type="match status" value="1"/>
</dbReference>
<protein>
    <recommendedName>
        <fullName evidence="7">Enoyl reductase (ER) domain-containing protein</fullName>
    </recommendedName>
</protein>
<dbReference type="InterPro" id="IPR013149">
    <property type="entry name" value="ADH-like_C"/>
</dbReference>
<dbReference type="GO" id="GO:0000721">
    <property type="term" value="F:(R,R)-butanediol dehydrogenase activity"/>
    <property type="evidence" value="ECO:0007669"/>
    <property type="project" value="TreeGrafter"/>
</dbReference>
<dbReference type="InterPro" id="IPR036291">
    <property type="entry name" value="NAD(P)-bd_dom_sf"/>
</dbReference>
<dbReference type="CDD" id="cd08233">
    <property type="entry name" value="butanediol_DH_like"/>
    <property type="match status" value="1"/>
</dbReference>
<evidence type="ECO:0000313" key="8">
    <source>
        <dbReference type="EMBL" id="KAK0382965.1"/>
    </source>
</evidence>
<dbReference type="AlphaFoldDB" id="A0AA39G966"/>
<name>A0AA39G966_SARSR</name>
<sequence>MRALRYHNPGDLRLEHDIPEPICSDTQVKIKPAFVGICGTDLHEYSSSTFIPECGHPHPVTGEARPVTIGHEFSGTVVEVGQHATNKSIKVGSRVACRPTVCCFTCPACKEGHYSCCATPGFLGLSGGGGGLSDAICVGSEFVHALPDNIDLDVGALVEPLAVCWRAVSESNIQAGADVLVLGAGPIGLGVVQCCKAMGARSITVAEVATERQALARRFGATSVVNPVTDDLVGAVRDASEDGSGAAASFDCAGLRQTLEAACLATRPRGMVINVAIWEKPVAFDLNLLVFGEKKLHAVLGYRKEDFENVIAALRDGSLQPEAMITRKIAIDRVVEDGFEALVKDKNNQVKILVDLHAS</sequence>
<gene>
    <name evidence="8" type="ORF">NLU13_8881</name>
</gene>
<dbReference type="InterPro" id="IPR013154">
    <property type="entry name" value="ADH-like_N"/>
</dbReference>
<keyword evidence="9" id="KW-1185">Reference proteome</keyword>
<dbReference type="Gene3D" id="3.40.50.720">
    <property type="entry name" value="NAD(P)-binding Rossmann-like Domain"/>
    <property type="match status" value="1"/>
</dbReference>
<evidence type="ECO:0000256" key="4">
    <source>
        <dbReference type="ARBA" id="ARBA00022833"/>
    </source>
</evidence>
<evidence type="ECO:0000256" key="5">
    <source>
        <dbReference type="ARBA" id="ARBA00023002"/>
    </source>
</evidence>
<dbReference type="PANTHER" id="PTHR43161">
    <property type="entry name" value="SORBITOL DEHYDROGENASE"/>
    <property type="match status" value="1"/>
</dbReference>
<dbReference type="SUPFAM" id="SSF50129">
    <property type="entry name" value="GroES-like"/>
    <property type="match status" value="1"/>
</dbReference>
<dbReference type="InterPro" id="IPR002328">
    <property type="entry name" value="ADH_Zn_CS"/>
</dbReference>
<dbReference type="InterPro" id="IPR011032">
    <property type="entry name" value="GroES-like_sf"/>
</dbReference>
<dbReference type="InterPro" id="IPR020843">
    <property type="entry name" value="ER"/>
</dbReference>
<dbReference type="SMART" id="SM00829">
    <property type="entry name" value="PKS_ER"/>
    <property type="match status" value="1"/>
</dbReference>
<evidence type="ECO:0000313" key="9">
    <source>
        <dbReference type="Proteomes" id="UP001175261"/>
    </source>
</evidence>
<dbReference type="GO" id="GO:0034079">
    <property type="term" value="P:butanediol biosynthetic process"/>
    <property type="evidence" value="ECO:0007669"/>
    <property type="project" value="TreeGrafter"/>
</dbReference>
<dbReference type="SUPFAM" id="SSF51735">
    <property type="entry name" value="NAD(P)-binding Rossmann-fold domains"/>
    <property type="match status" value="1"/>
</dbReference>
<comment type="cofactor">
    <cofactor evidence="1 6">
        <name>Zn(2+)</name>
        <dbReference type="ChEBI" id="CHEBI:29105"/>
    </cofactor>
</comment>
<feature type="domain" description="Enoyl reductase (ER)" evidence="7">
    <location>
        <begin position="7"/>
        <end position="354"/>
    </location>
</feature>
<keyword evidence="4 6" id="KW-0862">Zinc</keyword>
<evidence type="ECO:0000256" key="3">
    <source>
        <dbReference type="ARBA" id="ARBA00022723"/>
    </source>
</evidence>
<proteinExistence type="inferred from homology"/>
<accession>A0AA39G966</accession>
<dbReference type="Pfam" id="PF08240">
    <property type="entry name" value="ADH_N"/>
    <property type="match status" value="1"/>
</dbReference>
<evidence type="ECO:0000259" key="7">
    <source>
        <dbReference type="SMART" id="SM00829"/>
    </source>
</evidence>